<keyword evidence="1" id="KW-0472">Membrane</keyword>
<accession>A0A4C1XFN8</accession>
<feature type="transmembrane region" description="Helical" evidence="1">
    <location>
        <begin position="6"/>
        <end position="25"/>
    </location>
</feature>
<dbReference type="EMBL" id="BGZK01000809">
    <property type="protein sequence ID" value="GBP61274.1"/>
    <property type="molecule type" value="Genomic_DNA"/>
</dbReference>
<evidence type="ECO:0000256" key="1">
    <source>
        <dbReference type="SAM" id="Phobius"/>
    </source>
</evidence>
<comment type="caution">
    <text evidence="2">The sequence shown here is derived from an EMBL/GenBank/DDBJ whole genome shotgun (WGS) entry which is preliminary data.</text>
</comment>
<keyword evidence="1" id="KW-0812">Transmembrane</keyword>
<organism evidence="2 3">
    <name type="scientific">Eumeta variegata</name>
    <name type="common">Bagworm moth</name>
    <name type="synonym">Eumeta japonica</name>
    <dbReference type="NCBI Taxonomy" id="151549"/>
    <lineage>
        <taxon>Eukaryota</taxon>
        <taxon>Metazoa</taxon>
        <taxon>Ecdysozoa</taxon>
        <taxon>Arthropoda</taxon>
        <taxon>Hexapoda</taxon>
        <taxon>Insecta</taxon>
        <taxon>Pterygota</taxon>
        <taxon>Neoptera</taxon>
        <taxon>Endopterygota</taxon>
        <taxon>Lepidoptera</taxon>
        <taxon>Glossata</taxon>
        <taxon>Ditrysia</taxon>
        <taxon>Tineoidea</taxon>
        <taxon>Psychidae</taxon>
        <taxon>Oiketicinae</taxon>
        <taxon>Eumeta</taxon>
    </lineage>
</organism>
<gene>
    <name evidence="2" type="ORF">EVAR_52763_1</name>
</gene>
<keyword evidence="3" id="KW-1185">Reference proteome</keyword>
<evidence type="ECO:0000313" key="3">
    <source>
        <dbReference type="Proteomes" id="UP000299102"/>
    </source>
</evidence>
<evidence type="ECO:0000313" key="2">
    <source>
        <dbReference type="EMBL" id="GBP61274.1"/>
    </source>
</evidence>
<protein>
    <submittedName>
        <fullName evidence="2">Uncharacterized protein</fullName>
    </submittedName>
</protein>
<sequence>MYNRYLIVGVLLHCSAVFWCGAMHLPIDRGSRVRFPDNEIASDVKNDIRNIIHTGEPQLAFLGAMQLLTPLIFLKSKCSAKRY</sequence>
<proteinExistence type="predicted"/>
<dbReference type="AlphaFoldDB" id="A0A4C1XFN8"/>
<dbReference type="Proteomes" id="UP000299102">
    <property type="component" value="Unassembled WGS sequence"/>
</dbReference>
<keyword evidence="1" id="KW-1133">Transmembrane helix</keyword>
<reference evidence="2 3" key="1">
    <citation type="journal article" date="2019" name="Commun. Biol.">
        <title>The bagworm genome reveals a unique fibroin gene that provides high tensile strength.</title>
        <authorList>
            <person name="Kono N."/>
            <person name="Nakamura H."/>
            <person name="Ohtoshi R."/>
            <person name="Tomita M."/>
            <person name="Numata K."/>
            <person name="Arakawa K."/>
        </authorList>
    </citation>
    <scope>NUCLEOTIDE SEQUENCE [LARGE SCALE GENOMIC DNA]</scope>
</reference>
<name>A0A4C1XFN8_EUMVA</name>